<feature type="transmembrane region" description="Helical" evidence="1">
    <location>
        <begin position="6"/>
        <end position="26"/>
    </location>
</feature>
<organism evidence="2 3">
    <name type="scientific">Ruminococcus gauvreauii</name>
    <dbReference type="NCBI Taxonomy" id="438033"/>
    <lineage>
        <taxon>Bacteria</taxon>
        <taxon>Bacillati</taxon>
        <taxon>Bacillota</taxon>
        <taxon>Clostridia</taxon>
        <taxon>Eubacteriales</taxon>
        <taxon>Oscillospiraceae</taxon>
        <taxon>Ruminococcus</taxon>
    </lineage>
</organism>
<gene>
    <name evidence="2" type="ORF">NQ502_04315</name>
</gene>
<protein>
    <submittedName>
        <fullName evidence="2">Uncharacterized protein</fullName>
    </submittedName>
</protein>
<dbReference type="RefSeq" id="WP_156887907.1">
    <property type="nucleotide sequence ID" value="NZ_CABLBR010000013.1"/>
</dbReference>
<sequence length="50" mass="5670">MTRKRIVVWLVVLVLTCAAGIGCYLWQRGNEKEKSGGMLVERMMDEDVAI</sequence>
<accession>A0ABY5VI99</accession>
<dbReference type="EMBL" id="CP102290">
    <property type="protein sequence ID" value="UWP60285.1"/>
    <property type="molecule type" value="Genomic_DNA"/>
</dbReference>
<keyword evidence="1" id="KW-0472">Membrane</keyword>
<reference evidence="2" key="1">
    <citation type="journal article" date="2022" name="Cell">
        <title>Design, construction, and in vivo augmentation of a complex gut microbiome.</title>
        <authorList>
            <person name="Cheng A.G."/>
            <person name="Ho P.Y."/>
            <person name="Aranda-Diaz A."/>
            <person name="Jain S."/>
            <person name="Yu F.B."/>
            <person name="Meng X."/>
            <person name="Wang M."/>
            <person name="Iakiviak M."/>
            <person name="Nagashima K."/>
            <person name="Zhao A."/>
            <person name="Murugkar P."/>
            <person name="Patil A."/>
            <person name="Atabakhsh K."/>
            <person name="Weakley A."/>
            <person name="Yan J."/>
            <person name="Brumbaugh A.R."/>
            <person name="Higginbottom S."/>
            <person name="Dimas A."/>
            <person name="Shiver A.L."/>
            <person name="Deutschbauer A."/>
            <person name="Neff N."/>
            <person name="Sonnenburg J.L."/>
            <person name="Huang K.C."/>
            <person name="Fischbach M.A."/>
        </authorList>
    </citation>
    <scope>NUCLEOTIDE SEQUENCE</scope>
    <source>
        <strain evidence="2">DSM 19829</strain>
    </source>
</reference>
<evidence type="ECO:0000313" key="2">
    <source>
        <dbReference type="EMBL" id="UWP60285.1"/>
    </source>
</evidence>
<dbReference type="PROSITE" id="PS51257">
    <property type="entry name" value="PROKAR_LIPOPROTEIN"/>
    <property type="match status" value="1"/>
</dbReference>
<dbReference type="Proteomes" id="UP001060164">
    <property type="component" value="Chromosome"/>
</dbReference>
<evidence type="ECO:0000313" key="3">
    <source>
        <dbReference type="Proteomes" id="UP001060164"/>
    </source>
</evidence>
<keyword evidence="1" id="KW-0812">Transmembrane</keyword>
<proteinExistence type="predicted"/>
<keyword evidence="1" id="KW-1133">Transmembrane helix</keyword>
<name>A0ABY5VI99_9FIRM</name>
<keyword evidence="3" id="KW-1185">Reference proteome</keyword>
<evidence type="ECO:0000256" key="1">
    <source>
        <dbReference type="SAM" id="Phobius"/>
    </source>
</evidence>